<accession>A0AAU2JYX2</accession>
<reference evidence="2" key="1">
    <citation type="submission" date="2022-10" db="EMBL/GenBank/DDBJ databases">
        <title>The complete genomes of actinobacterial strains from the NBC collection.</title>
        <authorList>
            <person name="Joergensen T.S."/>
            <person name="Alvarez Arevalo M."/>
            <person name="Sterndorff E.B."/>
            <person name="Faurdal D."/>
            <person name="Vuksanovic O."/>
            <person name="Mourched A.-S."/>
            <person name="Charusanti P."/>
            <person name="Shaw S."/>
            <person name="Blin K."/>
            <person name="Weber T."/>
        </authorList>
    </citation>
    <scope>NUCLEOTIDE SEQUENCE</scope>
    <source>
        <strain evidence="2">NBC_00049</strain>
    </source>
</reference>
<name>A0AAU2JYX2_9ACTN</name>
<sequence length="83" mass="8557">MKSDAPEPTSDPTLEPTSEPSSEPDPDASPNAESAESGRSALEDLIATASPVLRPLLERQLAAGPDGCFADGATFNAFIEADL</sequence>
<feature type="region of interest" description="Disordered" evidence="1">
    <location>
        <begin position="1"/>
        <end position="43"/>
    </location>
</feature>
<dbReference type="AlphaFoldDB" id="A0AAU2JYX2"/>
<feature type="compositionally biased region" description="Low complexity" evidence="1">
    <location>
        <begin position="1"/>
        <end position="21"/>
    </location>
</feature>
<gene>
    <name evidence="2" type="ORF">OG327_28710</name>
</gene>
<evidence type="ECO:0000256" key="1">
    <source>
        <dbReference type="SAM" id="MobiDB-lite"/>
    </source>
</evidence>
<organism evidence="2">
    <name type="scientific">Streptomyces sp. NBC_00049</name>
    <dbReference type="NCBI Taxonomy" id="2903617"/>
    <lineage>
        <taxon>Bacteria</taxon>
        <taxon>Bacillati</taxon>
        <taxon>Actinomycetota</taxon>
        <taxon>Actinomycetes</taxon>
        <taxon>Kitasatosporales</taxon>
        <taxon>Streptomycetaceae</taxon>
        <taxon>Streptomyces</taxon>
    </lineage>
</organism>
<protein>
    <submittedName>
        <fullName evidence="2">Uncharacterized protein</fullName>
    </submittedName>
</protein>
<evidence type="ECO:0000313" key="2">
    <source>
        <dbReference type="EMBL" id="WTU76992.1"/>
    </source>
</evidence>
<proteinExistence type="predicted"/>
<dbReference type="EMBL" id="CP108264">
    <property type="protein sequence ID" value="WTU76992.1"/>
    <property type="molecule type" value="Genomic_DNA"/>
</dbReference>